<gene>
    <name evidence="2" type="ORF">DL762_002824</name>
</gene>
<feature type="region of interest" description="Disordered" evidence="1">
    <location>
        <begin position="318"/>
        <end position="368"/>
    </location>
</feature>
<name>A0ABY0HC75_9PEZI</name>
<comment type="caution">
    <text evidence="2">The sequence shown here is derived from an EMBL/GenBank/DDBJ whole genome shotgun (WGS) entry which is preliminary data.</text>
</comment>
<feature type="region of interest" description="Disordered" evidence="1">
    <location>
        <begin position="1"/>
        <end position="24"/>
    </location>
</feature>
<organism evidence="2 3">
    <name type="scientific">Monosporascus cannonballus</name>
    <dbReference type="NCBI Taxonomy" id="155416"/>
    <lineage>
        <taxon>Eukaryota</taxon>
        <taxon>Fungi</taxon>
        <taxon>Dikarya</taxon>
        <taxon>Ascomycota</taxon>
        <taxon>Pezizomycotina</taxon>
        <taxon>Sordariomycetes</taxon>
        <taxon>Xylariomycetidae</taxon>
        <taxon>Xylariales</taxon>
        <taxon>Xylariales incertae sedis</taxon>
        <taxon>Monosporascus</taxon>
    </lineage>
</organism>
<feature type="region of interest" description="Disordered" evidence="1">
    <location>
        <begin position="165"/>
        <end position="184"/>
    </location>
</feature>
<evidence type="ECO:0000313" key="3">
    <source>
        <dbReference type="Proteomes" id="UP000294003"/>
    </source>
</evidence>
<dbReference type="EMBL" id="QJNS01000061">
    <property type="protein sequence ID" value="RYO90099.1"/>
    <property type="molecule type" value="Genomic_DNA"/>
</dbReference>
<proteinExistence type="predicted"/>
<protein>
    <submittedName>
        <fullName evidence="2">Uncharacterized protein</fullName>
    </submittedName>
</protein>
<evidence type="ECO:0000313" key="2">
    <source>
        <dbReference type="EMBL" id="RYO90099.1"/>
    </source>
</evidence>
<reference evidence="2 3" key="1">
    <citation type="submission" date="2018-06" db="EMBL/GenBank/DDBJ databases">
        <title>Complete Genomes of Monosporascus.</title>
        <authorList>
            <person name="Robinson A.J."/>
            <person name="Natvig D.O."/>
        </authorList>
    </citation>
    <scope>NUCLEOTIDE SEQUENCE [LARGE SCALE GENOMIC DNA]</scope>
    <source>
        <strain evidence="2 3">CBS 609.92</strain>
    </source>
</reference>
<feature type="compositionally biased region" description="Low complexity" evidence="1">
    <location>
        <begin position="89"/>
        <end position="101"/>
    </location>
</feature>
<evidence type="ECO:0000256" key="1">
    <source>
        <dbReference type="SAM" id="MobiDB-lite"/>
    </source>
</evidence>
<accession>A0ABY0HC75</accession>
<keyword evidence="3" id="KW-1185">Reference proteome</keyword>
<feature type="region of interest" description="Disordered" evidence="1">
    <location>
        <begin position="88"/>
        <end position="115"/>
    </location>
</feature>
<feature type="compositionally biased region" description="Basic and acidic residues" evidence="1">
    <location>
        <begin position="323"/>
        <end position="354"/>
    </location>
</feature>
<dbReference type="Proteomes" id="UP000294003">
    <property type="component" value="Unassembled WGS sequence"/>
</dbReference>
<sequence>MAAPRQDNQVPPPSGMLSAYSDASSSYWPPGWSFDRYARATAEDSAALPDDERAKAQAGFRDVLSEDGVAEMARVVWQEQLRVKKLEEAASSSSLLSSSSAQGQRRRLPPPPDWLKTWRKRYQGQPWGFVAFRTATATATTATGSDLEEFQTRVREIVETPLDAAWSKGSRPARSPRRGARSRSVERLRARYRAVRESGSLPPGLSLPIFLCASPGAVASVLSASAGGDKNGKKQGTTSPRWRSGAPFLLAVAAEEERGLTDDEADDSVGGVGERGWFKPVFKVAAEVLVDELWWVVERQITSLGKLTRFVREAAVTDNGSAAEEKEKEGEKRAGGGHGHDDDKQDEEPSHDNDSLDDIWLSAHMPSH</sequence>